<evidence type="ECO:0000313" key="4">
    <source>
        <dbReference type="Proteomes" id="UP000729402"/>
    </source>
</evidence>
<dbReference type="PROSITE" id="PS50234">
    <property type="entry name" value="VWFA"/>
    <property type="match status" value="2"/>
</dbReference>
<keyword evidence="4" id="KW-1185">Reference proteome</keyword>
<organism evidence="3 4">
    <name type="scientific">Zizania palustris</name>
    <name type="common">Northern wild rice</name>
    <dbReference type="NCBI Taxonomy" id="103762"/>
    <lineage>
        <taxon>Eukaryota</taxon>
        <taxon>Viridiplantae</taxon>
        <taxon>Streptophyta</taxon>
        <taxon>Embryophyta</taxon>
        <taxon>Tracheophyta</taxon>
        <taxon>Spermatophyta</taxon>
        <taxon>Magnoliopsida</taxon>
        <taxon>Liliopsida</taxon>
        <taxon>Poales</taxon>
        <taxon>Poaceae</taxon>
        <taxon>BOP clade</taxon>
        <taxon>Oryzoideae</taxon>
        <taxon>Oryzeae</taxon>
        <taxon>Zizaniinae</taxon>
        <taxon>Zizania</taxon>
    </lineage>
</organism>
<feature type="domain" description="VWFA" evidence="2">
    <location>
        <begin position="56"/>
        <end position="254"/>
    </location>
</feature>
<accession>A0A8J6BN80</accession>
<feature type="region of interest" description="Disordered" evidence="1">
    <location>
        <begin position="97"/>
        <end position="120"/>
    </location>
</feature>
<feature type="region of interest" description="Disordered" evidence="1">
    <location>
        <begin position="472"/>
        <end position="503"/>
    </location>
</feature>
<evidence type="ECO:0000313" key="3">
    <source>
        <dbReference type="EMBL" id="KAG8090464.1"/>
    </source>
</evidence>
<dbReference type="PANTHER" id="PTHR10579:SF112">
    <property type="entry name" value="OS04G0198300 PROTEIN"/>
    <property type="match status" value="1"/>
</dbReference>
<dbReference type="EMBL" id="JAAALK010000081">
    <property type="protein sequence ID" value="KAG8090464.1"/>
    <property type="molecule type" value="Genomic_DNA"/>
</dbReference>
<proteinExistence type="predicted"/>
<dbReference type="AlphaFoldDB" id="A0A8J6BN80"/>
<reference evidence="3" key="1">
    <citation type="journal article" date="2021" name="bioRxiv">
        <title>Whole Genome Assembly and Annotation of Northern Wild Rice, Zizania palustris L., Supports a Whole Genome Duplication in the Zizania Genus.</title>
        <authorList>
            <person name="Haas M."/>
            <person name="Kono T."/>
            <person name="Macchietto M."/>
            <person name="Millas R."/>
            <person name="McGilp L."/>
            <person name="Shao M."/>
            <person name="Duquette J."/>
            <person name="Hirsch C.N."/>
            <person name="Kimball J."/>
        </authorList>
    </citation>
    <scope>NUCLEOTIDE SEQUENCE</scope>
    <source>
        <tissue evidence="3">Fresh leaf tissue</tissue>
    </source>
</reference>
<dbReference type="Proteomes" id="UP000729402">
    <property type="component" value="Unassembled WGS sequence"/>
</dbReference>
<feature type="compositionally biased region" description="Low complexity" evidence="1">
    <location>
        <begin position="102"/>
        <end position="112"/>
    </location>
</feature>
<dbReference type="SMART" id="SM00327">
    <property type="entry name" value="VWA"/>
    <property type="match status" value="2"/>
</dbReference>
<dbReference type="OrthoDB" id="299997at2759"/>
<dbReference type="InterPro" id="IPR051266">
    <property type="entry name" value="CLCR"/>
</dbReference>
<evidence type="ECO:0000259" key="2">
    <source>
        <dbReference type="PROSITE" id="PS50234"/>
    </source>
</evidence>
<evidence type="ECO:0000256" key="1">
    <source>
        <dbReference type="SAM" id="MobiDB-lite"/>
    </source>
</evidence>
<sequence>MSSQAAAAESRMRLTAYAKVDATHGLPKCRHPGIPVLVRVVAPPSPTSQLPRVPVDLVAVLDVSGCGASSQLQLVKTAMELIIKKLSNNDDRLAIVTEKDASSSSSGASKDGSTTEEARNDAATIAKNPAEFMEMNVAGRTKATALVQSLALTGDNKQLSCLSIALEKAVKLLEGRNDGEKKNRAGFVVVISDRDDRTIFRMSMNPDYSVHAFGFRDARNARVLHYIANSSTGTYGILNKDGGGILSQAFEASINNMTSIVAVEVKVEISCDESTATLSAIDSGRFKADINANKKSGSITAGALQAGGERRFIVYVDVVPPEPVVDDDVDEASSELRTMKMKVKYVYARRLHEKDTENDDGVVTVVRKGDGGSREVAAELVRVGAARIVGDILAKYRENGKARAEAADELRKKWHSLKKSEYGSEAAGLISDLEAEMEKMEESIEHPSSGLSYMLSWQTCHSLQHLAPTTTTLTGTTLPPPRHSSSLTAFRKPSSSKKRKYERSYTAGAGEELPLIEQRLAYWSKVKRELPPMHRPGKCADHLMSVFQQASHESIDRAMFHDVFLSAVVHATCTGRRCSNSGGECLCSAMGRCEKTLLSPVVSALANGKVQLSTMARVDAIPRRECHSRLPVLVRVSVAAAEVRRVPVDLVTLLDISCAGGAPARRLDLVRTAMDLVIGRLGAEDRLAIVPFHSSVVDSTGLMEMSVEGRSVATRKVQSLAVSGATKLFPALNMAVEILEGRRWEEKSARVGFVILISDGDDRTIFRETIHPKYPVHAFGFRGAHDVRAVHYVADHTSGVYAVLNDEHDRMTDAFTACVRRVTSVVAVEAQIDLICGAYSRASLLAVDGGHYKSYVDDNRRSGFIYVGALCAGDVKNFLVYVDVDREADCTDVTELLTVHGTFQDAARRKDILHLDERMAVVQRRDKIPVVSRDVAAELVRVDTIKMVSSVLERFRDKGNGLACASATEIRQGWARIKISEDARAAGAASLTVLEREMEDMEATLLRGSGLSYMLSWLTRHKLQLHHTTTPASHPTPPSSSTAVGVELNNCGGADGDGKEEASFAGHTKRKCAEMGMIEERLAYWSKVKHDLPPMFPDDAAAVFRGASMDTINRAMFHDVYLVPNHFP</sequence>
<name>A0A8J6BN80_ZIZPA</name>
<feature type="domain" description="VWFA" evidence="2">
    <location>
        <begin position="649"/>
        <end position="819"/>
    </location>
</feature>
<dbReference type="PANTHER" id="PTHR10579">
    <property type="entry name" value="CALCIUM-ACTIVATED CHLORIDE CHANNEL REGULATOR"/>
    <property type="match status" value="1"/>
</dbReference>
<comment type="caution">
    <text evidence="3">The sequence shown here is derived from an EMBL/GenBank/DDBJ whole genome shotgun (WGS) entry which is preliminary data.</text>
</comment>
<dbReference type="InterPro" id="IPR002035">
    <property type="entry name" value="VWF_A"/>
</dbReference>
<gene>
    <name evidence="3" type="ORF">GUJ93_ZPchr0011g27927</name>
</gene>
<protein>
    <recommendedName>
        <fullName evidence="2">VWFA domain-containing protein</fullName>
    </recommendedName>
</protein>
<reference evidence="3" key="2">
    <citation type="submission" date="2021-02" db="EMBL/GenBank/DDBJ databases">
        <authorList>
            <person name="Kimball J.A."/>
            <person name="Haas M.W."/>
            <person name="Macchietto M."/>
            <person name="Kono T."/>
            <person name="Duquette J."/>
            <person name="Shao M."/>
        </authorList>
    </citation>
    <scope>NUCLEOTIDE SEQUENCE</scope>
    <source>
        <tissue evidence="3">Fresh leaf tissue</tissue>
    </source>
</reference>
<dbReference type="Pfam" id="PF13768">
    <property type="entry name" value="VWA_3"/>
    <property type="match status" value="2"/>
</dbReference>